<reference evidence="8 9" key="1">
    <citation type="submission" date="2018-10" db="EMBL/GenBank/DDBJ databases">
        <title>Sequencing the genomes of 1000 actinobacteria strains.</title>
        <authorList>
            <person name="Klenk H.-P."/>
        </authorList>
    </citation>
    <scope>NUCLEOTIDE SEQUENCE [LARGE SCALE GENOMIC DNA]</scope>
    <source>
        <strain evidence="8 9">DSM 43800</strain>
    </source>
</reference>
<protein>
    <submittedName>
        <fullName evidence="8">Putative flippase GtrA</fullName>
    </submittedName>
</protein>
<evidence type="ECO:0000256" key="6">
    <source>
        <dbReference type="SAM" id="Phobius"/>
    </source>
</evidence>
<keyword evidence="9" id="KW-1185">Reference proteome</keyword>
<dbReference type="GO" id="GO:0000271">
    <property type="term" value="P:polysaccharide biosynthetic process"/>
    <property type="evidence" value="ECO:0007669"/>
    <property type="project" value="InterPro"/>
</dbReference>
<proteinExistence type="inferred from homology"/>
<evidence type="ECO:0000256" key="1">
    <source>
        <dbReference type="ARBA" id="ARBA00004141"/>
    </source>
</evidence>
<dbReference type="GO" id="GO:0005886">
    <property type="term" value="C:plasma membrane"/>
    <property type="evidence" value="ECO:0007669"/>
    <property type="project" value="TreeGrafter"/>
</dbReference>
<dbReference type="EMBL" id="RBXO01000001">
    <property type="protein sequence ID" value="RKT55107.1"/>
    <property type="molecule type" value="Genomic_DNA"/>
</dbReference>
<feature type="domain" description="GtrA/DPMS transmembrane" evidence="7">
    <location>
        <begin position="10"/>
        <end position="119"/>
    </location>
</feature>
<comment type="similarity">
    <text evidence="2">Belongs to the GtrA family.</text>
</comment>
<dbReference type="Pfam" id="PF04138">
    <property type="entry name" value="GtrA_DPMS_TM"/>
    <property type="match status" value="1"/>
</dbReference>
<dbReference type="InterPro" id="IPR007267">
    <property type="entry name" value="GtrA_DPMS_TM"/>
</dbReference>
<keyword evidence="3 6" id="KW-0812">Transmembrane</keyword>
<feature type="transmembrane region" description="Helical" evidence="6">
    <location>
        <begin position="67"/>
        <end position="90"/>
    </location>
</feature>
<dbReference type="PANTHER" id="PTHR38459:SF1">
    <property type="entry name" value="PROPHAGE BACTOPRENOL-LINKED GLUCOSE TRANSLOCASE HOMOLOG"/>
    <property type="match status" value="1"/>
</dbReference>
<keyword evidence="4 6" id="KW-1133">Transmembrane helix</keyword>
<evidence type="ECO:0000313" key="9">
    <source>
        <dbReference type="Proteomes" id="UP000282084"/>
    </source>
</evidence>
<accession>A0A495W255</accession>
<evidence type="ECO:0000313" key="8">
    <source>
        <dbReference type="EMBL" id="RKT55107.1"/>
    </source>
</evidence>
<organism evidence="8 9">
    <name type="scientific">Saccharothrix australiensis</name>
    <dbReference type="NCBI Taxonomy" id="2072"/>
    <lineage>
        <taxon>Bacteria</taxon>
        <taxon>Bacillati</taxon>
        <taxon>Actinomycetota</taxon>
        <taxon>Actinomycetes</taxon>
        <taxon>Pseudonocardiales</taxon>
        <taxon>Pseudonocardiaceae</taxon>
        <taxon>Saccharothrix</taxon>
    </lineage>
</organism>
<dbReference type="RefSeq" id="WP_121006870.1">
    <property type="nucleotide sequence ID" value="NZ_RBXO01000001.1"/>
</dbReference>
<dbReference type="PANTHER" id="PTHR38459">
    <property type="entry name" value="PROPHAGE BACTOPRENOL-LINKED GLUCOSE TRANSLOCASE HOMOLOG"/>
    <property type="match status" value="1"/>
</dbReference>
<comment type="caution">
    <text evidence="8">The sequence shown here is derived from an EMBL/GenBank/DDBJ whole genome shotgun (WGS) entry which is preliminary data.</text>
</comment>
<comment type="subcellular location">
    <subcellularLocation>
        <location evidence="1">Membrane</location>
        <topology evidence="1">Multi-pass membrane protein</topology>
    </subcellularLocation>
</comment>
<feature type="transmembrane region" description="Helical" evidence="6">
    <location>
        <begin position="102"/>
        <end position="122"/>
    </location>
</feature>
<gene>
    <name evidence="8" type="ORF">C8E97_3763</name>
</gene>
<evidence type="ECO:0000256" key="2">
    <source>
        <dbReference type="ARBA" id="ARBA00009399"/>
    </source>
</evidence>
<keyword evidence="5 6" id="KW-0472">Membrane</keyword>
<evidence type="ECO:0000256" key="5">
    <source>
        <dbReference type="ARBA" id="ARBA00023136"/>
    </source>
</evidence>
<name>A0A495W255_9PSEU</name>
<dbReference type="InterPro" id="IPR051401">
    <property type="entry name" value="GtrA_CellWall_Glycosyl"/>
</dbReference>
<feature type="transmembrane region" description="Helical" evidence="6">
    <location>
        <begin position="12"/>
        <end position="29"/>
    </location>
</feature>
<dbReference type="OrthoDB" id="2666802at2"/>
<sequence length="138" mass="15249">MTGKLGRVARFALVGVVNTGVYYALYLLLRLLLPYLAAHVTAFVLAMVGSYFLNCHFTFRTTPSLRTFLLFPLSNVTNFVVTTTGLYALVTWLRVDQGVAPLLAAVVAIPFTFIVAQLVLLGRRKPTAPLIKEEERTS</sequence>
<evidence type="ECO:0000259" key="7">
    <source>
        <dbReference type="Pfam" id="PF04138"/>
    </source>
</evidence>
<feature type="transmembrane region" description="Helical" evidence="6">
    <location>
        <begin position="35"/>
        <end position="55"/>
    </location>
</feature>
<dbReference type="Proteomes" id="UP000282084">
    <property type="component" value="Unassembled WGS sequence"/>
</dbReference>
<dbReference type="AlphaFoldDB" id="A0A495W255"/>
<evidence type="ECO:0000256" key="4">
    <source>
        <dbReference type="ARBA" id="ARBA00022989"/>
    </source>
</evidence>
<evidence type="ECO:0000256" key="3">
    <source>
        <dbReference type="ARBA" id="ARBA00022692"/>
    </source>
</evidence>